<proteinExistence type="predicted"/>
<dbReference type="PANTHER" id="PTHR47889">
    <property type="entry name" value="SPERMATOGENIC LEUCINE ZIPPER PROTEIN 1"/>
    <property type="match status" value="1"/>
</dbReference>
<dbReference type="EMBL" id="CH473955">
    <property type="protein sequence ID" value="EDM10022.1"/>
    <property type="molecule type" value="Genomic_DNA"/>
</dbReference>
<dbReference type="RGD" id="1562395">
    <property type="gene designation" value="Spz1"/>
</dbReference>
<sequence length="400" mass="45814">MADSDSSSEMPAHSPSPSPIPCAKQKPPNTGITISLLEIGSLPTFCCSSFSEPNNNMCPIRKQGKVQKFSNLLKDVKDVLKNIAGFEEKTTDGDPFDDTYIPEDLSELNIRGFDKRNKLRFKDDLFIHFDPERENTMRQEMLFKSHSAKNMVQKFARDLCNSEEKRGCDGVQLNAKRRRTGSVHIRGEYRKLRNNMEQLLQEADHWSKQHNELSELMRSYQECHKEIKDIVDCSRVCSQTQNNNEVPSKQKLEEQVKKLSQDTHSLHLIAALLENECQILQQRVDILRELHLHEAGPGHEKPLQTSGEQDKKCGEQDKKCGEQDKKCGEQDKKCPKLAEAEKMDGSKHTMKTTEGTITRKPKIFRCPNDCLTKKARNNRFNARVAKKSLVGKRRTISSFR</sequence>
<dbReference type="AlphaFoldDB" id="A6I4R3"/>
<gene>
    <name evidence="5" type="primary">Spz1</name>
    <name evidence="3" type="synonym">LOC499510</name>
    <name evidence="3" type="ORF">rCG_44632</name>
</gene>
<evidence type="ECO:0000256" key="2">
    <source>
        <dbReference type="SAM" id="MobiDB-lite"/>
    </source>
</evidence>
<accession>A6I4R3</accession>
<protein>
    <submittedName>
        <fullName evidence="3">Similar to spermatogenic Zip 1</fullName>
    </submittedName>
</protein>
<reference evidence="4" key="1">
    <citation type="submission" date="2005-09" db="EMBL/GenBank/DDBJ databases">
        <authorList>
            <person name="Mural R.J."/>
            <person name="Li P.W."/>
            <person name="Adams M.D."/>
            <person name="Amanatides P.G."/>
            <person name="Baden-Tillson H."/>
            <person name="Barnstead M."/>
            <person name="Chin S.H."/>
            <person name="Dew I."/>
            <person name="Evans C.A."/>
            <person name="Ferriera S."/>
            <person name="Flanigan M."/>
            <person name="Fosler C."/>
            <person name="Glodek A."/>
            <person name="Gu Z."/>
            <person name="Holt R.A."/>
            <person name="Jennings D."/>
            <person name="Kraft C.L."/>
            <person name="Lu F."/>
            <person name="Nguyen T."/>
            <person name="Nusskern D.R."/>
            <person name="Pfannkoch C.M."/>
            <person name="Sitter C."/>
            <person name="Sutton G.G."/>
            <person name="Venter J.C."/>
            <person name="Wang Z."/>
            <person name="Woodage T."/>
            <person name="Zheng X.H."/>
            <person name="Zhong F."/>
        </authorList>
    </citation>
    <scope>NUCLEOTIDE SEQUENCE [LARGE SCALE GENOMIC DNA]</scope>
    <source>
        <strain>BN</strain>
        <strain evidence="4">Sprague-Dawley</strain>
    </source>
</reference>
<dbReference type="RefSeq" id="NP_001019468.1">
    <property type="nucleotide sequence ID" value="NM_001024297.1"/>
</dbReference>
<dbReference type="InterPro" id="IPR042961">
    <property type="entry name" value="Spz1"/>
</dbReference>
<evidence type="ECO:0000256" key="1">
    <source>
        <dbReference type="SAM" id="Coils"/>
    </source>
</evidence>
<dbReference type="CTD" id="84654"/>
<feature type="coiled-coil region" evidence="1">
    <location>
        <begin position="182"/>
        <end position="216"/>
    </location>
</feature>
<dbReference type="OMA" id="ECQILEQ"/>
<dbReference type="PANTHER" id="PTHR47889:SF1">
    <property type="entry name" value="SPERMATOGENIC LEUCINE ZIPPER PROTEIN 1"/>
    <property type="match status" value="1"/>
</dbReference>
<dbReference type="GeneID" id="499510"/>
<keyword evidence="1" id="KW-0175">Coiled coil</keyword>
<organism evidence="3 4">
    <name type="scientific">Rattus norvegicus</name>
    <name type="common">Rat</name>
    <dbReference type="NCBI Taxonomy" id="10116"/>
    <lineage>
        <taxon>Eukaryota</taxon>
        <taxon>Metazoa</taxon>
        <taxon>Chordata</taxon>
        <taxon>Craniata</taxon>
        <taxon>Vertebrata</taxon>
        <taxon>Euteleostomi</taxon>
        <taxon>Mammalia</taxon>
        <taxon>Eutheria</taxon>
        <taxon>Euarchontoglires</taxon>
        <taxon>Glires</taxon>
        <taxon>Rodentia</taxon>
        <taxon>Myomorpha</taxon>
        <taxon>Muroidea</taxon>
        <taxon>Muridae</taxon>
        <taxon>Murinae</taxon>
        <taxon>Rattus</taxon>
    </lineage>
</organism>
<feature type="region of interest" description="Disordered" evidence="2">
    <location>
        <begin position="295"/>
        <end position="332"/>
    </location>
</feature>
<feature type="region of interest" description="Disordered" evidence="2">
    <location>
        <begin position="1"/>
        <end position="27"/>
    </location>
</feature>
<dbReference type="GO" id="GO:0003700">
    <property type="term" value="F:DNA-binding transcription factor activity"/>
    <property type="evidence" value="ECO:0007669"/>
    <property type="project" value="InterPro"/>
</dbReference>
<dbReference type="Proteomes" id="UP000234681">
    <property type="component" value="Chromosome 2"/>
</dbReference>
<evidence type="ECO:0000313" key="4">
    <source>
        <dbReference type="Proteomes" id="UP000234681"/>
    </source>
</evidence>
<evidence type="ECO:0000313" key="3">
    <source>
        <dbReference type="EMBL" id="EDM10022.1"/>
    </source>
</evidence>
<name>A6I4R3_RAT</name>
<evidence type="ECO:0000313" key="5">
    <source>
        <dbReference type="RGD" id="1562395"/>
    </source>
</evidence>
<dbReference type="SMR" id="A6I4R3"/>
<dbReference type="OrthoDB" id="9830670at2759"/>
<dbReference type="KEGG" id="rno:499510"/>